<feature type="transmembrane region" description="Helical" evidence="5">
    <location>
        <begin position="202"/>
        <end position="225"/>
    </location>
</feature>
<evidence type="ECO:0000256" key="2">
    <source>
        <dbReference type="ARBA" id="ARBA00022692"/>
    </source>
</evidence>
<evidence type="ECO:0000256" key="5">
    <source>
        <dbReference type="SAM" id="Phobius"/>
    </source>
</evidence>
<dbReference type="AlphaFoldDB" id="A0A4Z0V7J3"/>
<evidence type="ECO:0000313" key="7">
    <source>
        <dbReference type="Proteomes" id="UP000297635"/>
    </source>
</evidence>
<comment type="subcellular location">
    <subcellularLocation>
        <location evidence="1">Membrane</location>
        <topology evidence="1">Multi-pass membrane protein</topology>
    </subcellularLocation>
</comment>
<keyword evidence="4 5" id="KW-0472">Membrane</keyword>
<feature type="transmembrane region" description="Helical" evidence="5">
    <location>
        <begin position="148"/>
        <end position="168"/>
    </location>
</feature>
<gene>
    <name evidence="6" type="ORF">EZ315_01000</name>
</gene>
<organism evidence="6 7">
    <name type="scientific">Duncaniella freteri</name>
    <dbReference type="NCBI Taxonomy" id="2530391"/>
    <lineage>
        <taxon>Bacteria</taxon>
        <taxon>Pseudomonadati</taxon>
        <taxon>Bacteroidota</taxon>
        <taxon>Bacteroidia</taxon>
        <taxon>Bacteroidales</taxon>
        <taxon>Muribaculaceae</taxon>
        <taxon>Duncaniella</taxon>
    </lineage>
</organism>
<reference evidence="6 7" key="1">
    <citation type="submission" date="2019-02" db="EMBL/GenBank/DDBJ databases">
        <title>Isolation and identification of novel species under the genus Muribaculum.</title>
        <authorList>
            <person name="Miyake S."/>
            <person name="Ding Y."/>
            <person name="Low A."/>
            <person name="Soh M."/>
            <person name="Seedorf H."/>
        </authorList>
    </citation>
    <scope>NUCLEOTIDE SEQUENCE [LARGE SCALE GENOMIC DNA]</scope>
    <source>
        <strain evidence="6 7">TLL-A3</strain>
    </source>
</reference>
<evidence type="ECO:0000313" key="6">
    <source>
        <dbReference type="EMBL" id="TGG39358.1"/>
    </source>
</evidence>
<dbReference type="PANTHER" id="PTHR30249">
    <property type="entry name" value="PUTATIVE SEROTONIN TRANSPORTER"/>
    <property type="match status" value="1"/>
</dbReference>
<dbReference type="PANTHER" id="PTHR30249:SF0">
    <property type="entry name" value="PLASTIDAL GLYCOLATE_GLYCERATE TRANSLOCATOR 1, CHLOROPLASTIC"/>
    <property type="match status" value="1"/>
</dbReference>
<dbReference type="EMBL" id="SJSA01000001">
    <property type="protein sequence ID" value="TGG39358.1"/>
    <property type="molecule type" value="Genomic_DNA"/>
</dbReference>
<dbReference type="Pfam" id="PF04172">
    <property type="entry name" value="LrgB"/>
    <property type="match status" value="1"/>
</dbReference>
<dbReference type="InterPro" id="IPR007300">
    <property type="entry name" value="CidB/LrgB"/>
</dbReference>
<feature type="transmembrane region" description="Helical" evidence="5">
    <location>
        <begin position="90"/>
        <end position="115"/>
    </location>
</feature>
<evidence type="ECO:0000256" key="1">
    <source>
        <dbReference type="ARBA" id="ARBA00004141"/>
    </source>
</evidence>
<evidence type="ECO:0000256" key="4">
    <source>
        <dbReference type="ARBA" id="ARBA00023136"/>
    </source>
</evidence>
<dbReference type="GO" id="GO:0016020">
    <property type="term" value="C:membrane"/>
    <property type="evidence" value="ECO:0007669"/>
    <property type="project" value="UniProtKB-SubCell"/>
</dbReference>
<keyword evidence="7" id="KW-1185">Reference proteome</keyword>
<name>A0A4Z0V7J3_9BACT</name>
<feature type="transmembrane region" description="Helical" evidence="5">
    <location>
        <begin position="36"/>
        <end position="54"/>
    </location>
</feature>
<accession>A0A4Z0V7J3</accession>
<keyword evidence="3 5" id="KW-1133">Transmembrane helix</keyword>
<feature type="transmembrane region" description="Helical" evidence="5">
    <location>
        <begin position="6"/>
        <end position="24"/>
    </location>
</feature>
<dbReference type="Proteomes" id="UP000297635">
    <property type="component" value="Unassembled WGS sequence"/>
</dbReference>
<evidence type="ECO:0000256" key="3">
    <source>
        <dbReference type="ARBA" id="ARBA00022989"/>
    </source>
</evidence>
<comment type="caution">
    <text evidence="6">The sequence shown here is derived from an EMBL/GenBank/DDBJ whole genome shotgun (WGS) entry which is preliminary data.</text>
</comment>
<keyword evidence="2 5" id="KW-0812">Transmembrane</keyword>
<dbReference type="GeneID" id="82148348"/>
<feature type="transmembrane region" description="Helical" evidence="5">
    <location>
        <begin position="66"/>
        <end position="83"/>
    </location>
</feature>
<proteinExistence type="predicted"/>
<protein>
    <submittedName>
        <fullName evidence="6">LrgB family protein</fullName>
    </submittedName>
</protein>
<sequence>MQFIESDIFLVALTFMVYYGAGRLRDFTGISALHPVLVSVAVLIGFLEITGISYEQYSRPGSMIEFWLKPAIVALGLPLYTQLRTIRKQLVPIFMCELAGCVVGIVSVVLIAQWMGASREVIISLAPKSVTNAIAIEITGHLGGIPSLTASIVVLVGLLGAVVGLKVLSFGNISSPVAQGISMGTAAHVIGTSRVNQLSERYGAYATVGLILNGVLTSVLAGPLLEILGV</sequence>
<dbReference type="RefSeq" id="WP_135469854.1">
    <property type="nucleotide sequence ID" value="NZ_CASGTF010000009.1"/>
</dbReference>